<dbReference type="EMBL" id="LLYB01000082">
    <property type="protein sequence ID" value="KRR21205.1"/>
    <property type="molecule type" value="Genomic_DNA"/>
</dbReference>
<sequence length="162" mass="18169">MSNVIPQRMTARIEGDFVVFLIGMRINRPWKIWKWAPVARQMPRMLAELAAQPELGLLHARTHFGLPNILVVQYWRSFEHLHHYATGANALHLPAWQAFNRAVGSNGDVGIWHESYLVKDGAYESVYNNMPPYGLGVAGSLQPAQGRMKSARGRLGQPEIAG</sequence>
<proteinExistence type="predicted"/>
<reference evidence="1 2" key="1">
    <citation type="submission" date="2014-03" db="EMBL/GenBank/DDBJ databases">
        <title>Bradyrhizobium valentinum sp. nov., isolated from effective nodules of Lupinus mariae-josephae, a lupine endemic of basic-lime soils in Eastern Spain.</title>
        <authorList>
            <person name="Duran D."/>
            <person name="Rey L."/>
            <person name="Navarro A."/>
            <person name="Busquets A."/>
            <person name="Imperial J."/>
            <person name="Ruiz-Argueso T."/>
        </authorList>
    </citation>
    <scope>NUCLEOTIDE SEQUENCE [LARGE SCALE GENOMIC DNA]</scope>
    <source>
        <strain evidence="1 2">CCBAU 23086</strain>
    </source>
</reference>
<evidence type="ECO:0000313" key="2">
    <source>
        <dbReference type="Proteomes" id="UP000051660"/>
    </source>
</evidence>
<dbReference type="InterPro" id="IPR025444">
    <property type="entry name" value="Monooxy_af470"/>
</dbReference>
<dbReference type="Pfam" id="PF13826">
    <property type="entry name" value="Monooxy_af470-like"/>
    <property type="match status" value="1"/>
</dbReference>
<name>A0A0R3MTC3_9BRAD</name>
<dbReference type="OrthoDB" id="7566033at2"/>
<organism evidence="1 2">
    <name type="scientific">Bradyrhizobium lablabi</name>
    <dbReference type="NCBI Taxonomy" id="722472"/>
    <lineage>
        <taxon>Bacteria</taxon>
        <taxon>Pseudomonadati</taxon>
        <taxon>Pseudomonadota</taxon>
        <taxon>Alphaproteobacteria</taxon>
        <taxon>Hyphomicrobiales</taxon>
        <taxon>Nitrobacteraceae</taxon>
        <taxon>Bradyrhizobium</taxon>
    </lineage>
</organism>
<dbReference type="RefSeq" id="WP_057860167.1">
    <property type="nucleotide sequence ID" value="NZ_LLYB01000082.1"/>
</dbReference>
<evidence type="ECO:0000313" key="1">
    <source>
        <dbReference type="EMBL" id="KRR21205.1"/>
    </source>
</evidence>
<dbReference type="AlphaFoldDB" id="A0A0R3MTC3"/>
<protein>
    <submittedName>
        <fullName evidence="1">Transcriptional regulator</fullName>
    </submittedName>
</protein>
<dbReference type="Proteomes" id="UP000051660">
    <property type="component" value="Unassembled WGS sequence"/>
</dbReference>
<gene>
    <name evidence="1" type="ORF">CQ14_21690</name>
</gene>
<comment type="caution">
    <text evidence="1">The sequence shown here is derived from an EMBL/GenBank/DDBJ whole genome shotgun (WGS) entry which is preliminary data.</text>
</comment>
<accession>A0A0R3MTC3</accession>